<dbReference type="PANTHER" id="PTHR31290:SF5">
    <property type="entry name" value="UV-DAMAGE ENDONUCLEASE"/>
    <property type="match status" value="1"/>
</dbReference>
<accession>A0ABU0JSH2</accession>
<dbReference type="GO" id="GO:0016787">
    <property type="term" value="F:hydrolase activity"/>
    <property type="evidence" value="ECO:0007669"/>
    <property type="project" value="UniProtKB-KW"/>
</dbReference>
<keyword evidence="4" id="KW-0228">DNA excision</keyword>
<evidence type="ECO:0000256" key="3">
    <source>
        <dbReference type="ARBA" id="ARBA00022763"/>
    </source>
</evidence>
<sequence length="393" mass="46635">MDLGKILKYNNDNNIKLFRISSDIIPLGSHPTNNINWIHIFKKELKNLGNYIKKENLRVSMHPGQYTVLNSNSSDVVKKAIKDLEYHTNFLDSLNLNYENKIILHLGGVYNNKSEAIKNFITNFKYLSESTKKRLVIENDERNYNIEDVLEVSKILKIPVIFDNLHHFFNNTSSLSLEEILNLVNLTWTTKDGPMKVHYSNSDPYKKNGAHSKFIYTKNFMEFYKILKNLNLDIDIMLEVKDKDISCLKVLDLIKTIENKNNPKNTSLIQNYIDKYKFEIMERNFNFYNNFFLDINNFSNLLDFLSVLDKELIKKINKQDFLQTLIFLKGLFKNKLTSREELQFKKYFNELHDKSDTKFLSNDPLCSRIKNYIYKLSKKYDICIIKNSYYFYH</sequence>
<evidence type="ECO:0000313" key="8">
    <source>
        <dbReference type="Proteomes" id="UP001224418"/>
    </source>
</evidence>
<keyword evidence="3" id="KW-0227">DNA damage</keyword>
<evidence type="ECO:0000256" key="5">
    <source>
        <dbReference type="ARBA" id="ARBA00022801"/>
    </source>
</evidence>
<dbReference type="InterPro" id="IPR004601">
    <property type="entry name" value="UvdE"/>
</dbReference>
<keyword evidence="5 7" id="KW-0378">Hydrolase</keyword>
<organism evidence="7 8">
    <name type="scientific">Hathewaya limosa</name>
    <name type="common">Clostridium limosum</name>
    <dbReference type="NCBI Taxonomy" id="1536"/>
    <lineage>
        <taxon>Bacteria</taxon>
        <taxon>Bacillati</taxon>
        <taxon>Bacillota</taxon>
        <taxon>Clostridia</taxon>
        <taxon>Eubacteriales</taxon>
        <taxon>Clostridiaceae</taxon>
        <taxon>Hathewaya</taxon>
    </lineage>
</organism>
<dbReference type="EC" id="3.-.-.-" evidence="7"/>
<protein>
    <submittedName>
        <fullName evidence="7">UV DNA damage endonuclease</fullName>
        <ecNumber evidence="7">3.-.-.-</ecNumber>
    </submittedName>
</protein>
<evidence type="ECO:0000256" key="2">
    <source>
        <dbReference type="ARBA" id="ARBA00022759"/>
    </source>
</evidence>
<keyword evidence="8" id="KW-1185">Reference proteome</keyword>
<proteinExistence type="predicted"/>
<dbReference type="NCBIfam" id="TIGR00629">
    <property type="entry name" value="uvde"/>
    <property type="match status" value="1"/>
</dbReference>
<dbReference type="SUPFAM" id="SSF51658">
    <property type="entry name" value="Xylose isomerase-like"/>
    <property type="match status" value="1"/>
</dbReference>
<dbReference type="InterPro" id="IPR036237">
    <property type="entry name" value="Xyl_isomerase-like_sf"/>
</dbReference>
<name>A0ABU0JSH2_HATLI</name>
<dbReference type="PANTHER" id="PTHR31290">
    <property type="entry name" value="UV-DAMAGE ENDONUCLEASE"/>
    <property type="match status" value="1"/>
</dbReference>
<dbReference type="Pfam" id="PF03851">
    <property type="entry name" value="UvdE"/>
    <property type="match status" value="1"/>
</dbReference>
<evidence type="ECO:0000256" key="1">
    <source>
        <dbReference type="ARBA" id="ARBA00022722"/>
    </source>
</evidence>
<dbReference type="Proteomes" id="UP001224418">
    <property type="component" value="Unassembled WGS sequence"/>
</dbReference>
<reference evidence="7 8" key="1">
    <citation type="submission" date="2023-07" db="EMBL/GenBank/DDBJ databases">
        <title>Genomic Encyclopedia of Type Strains, Phase IV (KMG-IV): sequencing the most valuable type-strain genomes for metagenomic binning, comparative biology and taxonomic classification.</title>
        <authorList>
            <person name="Goeker M."/>
        </authorList>
    </citation>
    <scope>NUCLEOTIDE SEQUENCE [LARGE SCALE GENOMIC DNA]</scope>
    <source>
        <strain evidence="7 8">DSM 1400</strain>
    </source>
</reference>
<comment type="caution">
    <text evidence="7">The sequence shown here is derived from an EMBL/GenBank/DDBJ whole genome shotgun (WGS) entry which is preliminary data.</text>
</comment>
<dbReference type="EMBL" id="JAUSWN010000006">
    <property type="protein sequence ID" value="MDQ0479201.1"/>
    <property type="molecule type" value="Genomic_DNA"/>
</dbReference>
<dbReference type="GO" id="GO:0004519">
    <property type="term" value="F:endonuclease activity"/>
    <property type="evidence" value="ECO:0007669"/>
    <property type="project" value="UniProtKB-KW"/>
</dbReference>
<evidence type="ECO:0000313" key="7">
    <source>
        <dbReference type="EMBL" id="MDQ0479201.1"/>
    </source>
</evidence>
<evidence type="ECO:0000256" key="4">
    <source>
        <dbReference type="ARBA" id="ARBA00022769"/>
    </source>
</evidence>
<keyword evidence="2 7" id="KW-0255">Endonuclease</keyword>
<evidence type="ECO:0000256" key="6">
    <source>
        <dbReference type="ARBA" id="ARBA00023204"/>
    </source>
</evidence>
<keyword evidence="6" id="KW-0234">DNA repair</keyword>
<gene>
    <name evidence="7" type="ORF">QOZ93_000941</name>
</gene>
<keyword evidence="1" id="KW-0540">Nuclease</keyword>
<dbReference type="Gene3D" id="3.20.20.150">
    <property type="entry name" value="Divalent-metal-dependent TIM barrel enzymes"/>
    <property type="match status" value="1"/>
</dbReference>